<evidence type="ECO:0000313" key="5">
    <source>
        <dbReference type="EMBL" id="VBA43033.1"/>
    </source>
</evidence>
<dbReference type="PANTHER" id="PTHR24305:SF166">
    <property type="entry name" value="CYTOCHROME P450 12A4, MITOCHONDRIAL-RELATED"/>
    <property type="match status" value="1"/>
</dbReference>
<dbReference type="InterPro" id="IPR002401">
    <property type="entry name" value="Cyt_P450_E_grp-I"/>
</dbReference>
<dbReference type="GO" id="GO:0004497">
    <property type="term" value="F:monooxygenase activity"/>
    <property type="evidence" value="ECO:0007669"/>
    <property type="project" value="UniProtKB-KW"/>
</dbReference>
<dbReference type="RefSeq" id="WP_122444830.1">
    <property type="nucleotide sequence ID" value="NZ_UPHP01000128.1"/>
</dbReference>
<keyword evidence="6" id="KW-1185">Reference proteome</keyword>
<organism evidence="5 6">
    <name type="scientific">Mycobacterium attenuatum</name>
    <dbReference type="NCBI Taxonomy" id="2341086"/>
    <lineage>
        <taxon>Bacteria</taxon>
        <taxon>Bacillati</taxon>
        <taxon>Actinomycetota</taxon>
        <taxon>Actinomycetes</taxon>
        <taxon>Mycobacteriales</taxon>
        <taxon>Mycobacteriaceae</taxon>
        <taxon>Mycobacterium</taxon>
    </lineage>
</organism>
<evidence type="ECO:0000313" key="6">
    <source>
        <dbReference type="Proteomes" id="UP000273307"/>
    </source>
</evidence>
<keyword evidence="3 4" id="KW-0408">Iron</keyword>
<dbReference type="OrthoDB" id="7376058at2"/>
<proteinExistence type="inferred from homology"/>
<dbReference type="EMBL" id="UPHP01000128">
    <property type="protein sequence ID" value="VBA43033.1"/>
    <property type="molecule type" value="Genomic_DNA"/>
</dbReference>
<name>A0A498QDZ9_9MYCO</name>
<keyword evidence="3 4" id="KW-0479">Metal-binding</keyword>
<sequence length="438" mass="48891">MTAVLPPGPRLPRVVQSVLYLKFREWFLPAMHRRYGDVFSLHVPPYADNLVVYRRPEHVKEIFTADPATLHAGEGNKILAIVMGEHSVLTTDEAEHARIRSLLMPAFGRTALRGYRDMITAVAREHIARWSAGTQINTLDCMNALTLDVILRVVFGVTDPQVKAELTSRLPDIINIHPLILAVLRYPSLKRVNPWKRFLHNQHQIDEILYREIASRRNVSDLELRADVLSRLLQAKEESAKPLTDTELRDQLITLLLAGHETTAAALSWTLWELAQHPNIQHQARNAAIGGDDGFLGAVFKEGMRRHTVIASTARKLTVETKIGGWLLPTGTVVNTSILLAHTNPQAHANPNEFRPSRFLDGSLAPNTWFPFGGGVRRCLGSGFALTEGVAILQEMLGQFIVIPAEAKHEHPLVRNITTVPKHGARLRLVPQHDAALI</sequence>
<accession>A0A498QDZ9</accession>
<comment type="similarity">
    <text evidence="2 4">Belongs to the cytochrome P450 family.</text>
</comment>
<comment type="cofactor">
    <cofactor evidence="1 3">
        <name>heme</name>
        <dbReference type="ChEBI" id="CHEBI:30413"/>
    </cofactor>
</comment>
<keyword evidence="4 5" id="KW-0560">Oxidoreductase</keyword>
<keyword evidence="3 4" id="KW-0349">Heme</keyword>
<dbReference type="CDD" id="cd11053">
    <property type="entry name" value="CYP110-like"/>
    <property type="match status" value="1"/>
</dbReference>
<dbReference type="InterPro" id="IPR001128">
    <property type="entry name" value="Cyt_P450"/>
</dbReference>
<feature type="binding site" description="axial binding residue" evidence="3">
    <location>
        <position position="379"/>
    </location>
    <ligand>
        <name>heme</name>
        <dbReference type="ChEBI" id="CHEBI:30413"/>
    </ligand>
    <ligandPart>
        <name>Fe</name>
        <dbReference type="ChEBI" id="CHEBI:18248"/>
    </ligandPart>
</feature>
<dbReference type="InterPro" id="IPR036396">
    <property type="entry name" value="Cyt_P450_sf"/>
</dbReference>
<dbReference type="InterPro" id="IPR050121">
    <property type="entry name" value="Cytochrome_P450_monoxygenase"/>
</dbReference>
<reference evidence="5 6" key="1">
    <citation type="submission" date="2018-09" db="EMBL/GenBank/DDBJ databases">
        <authorList>
            <person name="Tagini F."/>
        </authorList>
    </citation>
    <scope>NUCLEOTIDE SEQUENCE [LARGE SCALE GENOMIC DNA]</scope>
    <source>
        <strain evidence="5 6">MK136</strain>
    </source>
</reference>
<dbReference type="Gene3D" id="1.10.630.10">
    <property type="entry name" value="Cytochrome P450"/>
    <property type="match status" value="1"/>
</dbReference>
<dbReference type="Pfam" id="PF00067">
    <property type="entry name" value="p450"/>
    <property type="match status" value="1"/>
</dbReference>
<dbReference type="Proteomes" id="UP000273307">
    <property type="component" value="Unassembled WGS sequence"/>
</dbReference>
<evidence type="ECO:0000256" key="3">
    <source>
        <dbReference type="PIRSR" id="PIRSR602401-1"/>
    </source>
</evidence>
<dbReference type="SUPFAM" id="SSF48264">
    <property type="entry name" value="Cytochrome P450"/>
    <property type="match status" value="1"/>
</dbReference>
<dbReference type="GO" id="GO:0016705">
    <property type="term" value="F:oxidoreductase activity, acting on paired donors, with incorporation or reduction of molecular oxygen"/>
    <property type="evidence" value="ECO:0007669"/>
    <property type="project" value="InterPro"/>
</dbReference>
<evidence type="ECO:0000256" key="1">
    <source>
        <dbReference type="ARBA" id="ARBA00001971"/>
    </source>
</evidence>
<dbReference type="PRINTS" id="PR00385">
    <property type="entry name" value="P450"/>
</dbReference>
<dbReference type="PANTHER" id="PTHR24305">
    <property type="entry name" value="CYTOCHROME P450"/>
    <property type="match status" value="1"/>
</dbReference>
<keyword evidence="4" id="KW-0503">Monooxygenase</keyword>
<dbReference type="EC" id="1.14.-.-" evidence="5"/>
<evidence type="ECO:0000256" key="2">
    <source>
        <dbReference type="ARBA" id="ARBA00010617"/>
    </source>
</evidence>
<protein>
    <submittedName>
        <fullName evidence="5">Cytochrome P450 135A1</fullName>
        <ecNumber evidence="5">1.14.-.-</ecNumber>
    </submittedName>
</protein>
<dbReference type="InterPro" id="IPR017972">
    <property type="entry name" value="Cyt_P450_CS"/>
</dbReference>
<dbReference type="GO" id="GO:0005506">
    <property type="term" value="F:iron ion binding"/>
    <property type="evidence" value="ECO:0007669"/>
    <property type="project" value="InterPro"/>
</dbReference>
<gene>
    <name evidence="5" type="ORF">LAUMK136_04877</name>
</gene>
<dbReference type="PROSITE" id="PS00086">
    <property type="entry name" value="CYTOCHROME_P450"/>
    <property type="match status" value="1"/>
</dbReference>
<evidence type="ECO:0000256" key="4">
    <source>
        <dbReference type="RuleBase" id="RU000461"/>
    </source>
</evidence>
<dbReference type="GO" id="GO:0020037">
    <property type="term" value="F:heme binding"/>
    <property type="evidence" value="ECO:0007669"/>
    <property type="project" value="InterPro"/>
</dbReference>
<dbReference type="PRINTS" id="PR00463">
    <property type="entry name" value="EP450I"/>
</dbReference>
<dbReference type="AlphaFoldDB" id="A0A498QDZ9"/>